<dbReference type="Proteomes" id="UP001196413">
    <property type="component" value="Unassembled WGS sequence"/>
</dbReference>
<dbReference type="Gene3D" id="1.20.1560.10">
    <property type="entry name" value="ABC transporter type 1, transmembrane domain"/>
    <property type="match status" value="1"/>
</dbReference>
<reference evidence="5" key="1">
    <citation type="submission" date="2021-06" db="EMBL/GenBank/DDBJ databases">
        <title>Parelaphostrongylus tenuis whole genome reference sequence.</title>
        <authorList>
            <person name="Garwood T.J."/>
            <person name="Larsen P.A."/>
            <person name="Fountain-Jones N.M."/>
            <person name="Garbe J.R."/>
            <person name="Macchietto M.G."/>
            <person name="Kania S.A."/>
            <person name="Gerhold R.W."/>
            <person name="Richards J.E."/>
            <person name="Wolf T.M."/>
        </authorList>
    </citation>
    <scope>NUCLEOTIDE SEQUENCE</scope>
    <source>
        <strain evidence="5">MNPRO001-30</strain>
        <tissue evidence="5">Meninges</tissue>
    </source>
</reference>
<dbReference type="GO" id="GO:0016020">
    <property type="term" value="C:membrane"/>
    <property type="evidence" value="ECO:0007669"/>
    <property type="project" value="InterPro"/>
</dbReference>
<evidence type="ECO:0000256" key="4">
    <source>
        <dbReference type="SAM" id="Phobius"/>
    </source>
</evidence>
<evidence type="ECO:0000313" key="6">
    <source>
        <dbReference type="Proteomes" id="UP001196413"/>
    </source>
</evidence>
<organism evidence="5 6">
    <name type="scientific">Parelaphostrongylus tenuis</name>
    <name type="common">Meningeal worm</name>
    <dbReference type="NCBI Taxonomy" id="148309"/>
    <lineage>
        <taxon>Eukaryota</taxon>
        <taxon>Metazoa</taxon>
        <taxon>Ecdysozoa</taxon>
        <taxon>Nematoda</taxon>
        <taxon>Chromadorea</taxon>
        <taxon>Rhabditida</taxon>
        <taxon>Rhabditina</taxon>
        <taxon>Rhabditomorpha</taxon>
        <taxon>Strongyloidea</taxon>
        <taxon>Metastrongylidae</taxon>
        <taxon>Parelaphostrongylus</taxon>
    </lineage>
</organism>
<dbReference type="EMBL" id="JAHQIW010000153">
    <property type="protein sequence ID" value="KAJ1346258.1"/>
    <property type="molecule type" value="Genomic_DNA"/>
</dbReference>
<keyword evidence="6" id="KW-1185">Reference proteome</keyword>
<dbReference type="InterPro" id="IPR036640">
    <property type="entry name" value="ABC1_TM_sf"/>
</dbReference>
<protein>
    <submittedName>
        <fullName evidence="5">Uncharacterized protein</fullName>
    </submittedName>
</protein>
<keyword evidence="1 4" id="KW-0812">Transmembrane</keyword>
<evidence type="ECO:0000256" key="3">
    <source>
        <dbReference type="ARBA" id="ARBA00023136"/>
    </source>
</evidence>
<keyword evidence="3 4" id="KW-0472">Membrane</keyword>
<evidence type="ECO:0000256" key="2">
    <source>
        <dbReference type="ARBA" id="ARBA00022989"/>
    </source>
</evidence>
<sequence>MLDEGGMEASWLDIFSYARPLLSDPDPTMLARGNVTNSVFFILLGIGSGIATFCSGSLFGRTGEKMAMRLRMDVFKLILFVEASGSGALSGAAHPEAK</sequence>
<dbReference type="AlphaFoldDB" id="A0AAD5QBX9"/>
<dbReference type="GO" id="GO:0005524">
    <property type="term" value="F:ATP binding"/>
    <property type="evidence" value="ECO:0007669"/>
    <property type="project" value="InterPro"/>
</dbReference>
<comment type="caution">
    <text evidence="5">The sequence shown here is derived from an EMBL/GenBank/DDBJ whole genome shotgun (WGS) entry which is preliminary data.</text>
</comment>
<dbReference type="SUPFAM" id="SSF90123">
    <property type="entry name" value="ABC transporter transmembrane region"/>
    <property type="match status" value="1"/>
</dbReference>
<proteinExistence type="predicted"/>
<name>A0AAD5QBX9_PARTN</name>
<feature type="transmembrane region" description="Helical" evidence="4">
    <location>
        <begin position="39"/>
        <end position="59"/>
    </location>
</feature>
<keyword evidence="2 4" id="KW-1133">Transmembrane helix</keyword>
<gene>
    <name evidence="5" type="ORF">KIN20_001011</name>
</gene>
<evidence type="ECO:0000256" key="1">
    <source>
        <dbReference type="ARBA" id="ARBA00022692"/>
    </source>
</evidence>
<accession>A0AAD5QBX9</accession>
<evidence type="ECO:0000313" key="5">
    <source>
        <dbReference type="EMBL" id="KAJ1346258.1"/>
    </source>
</evidence>